<comment type="pathway">
    <text evidence="6">Amine and polyamine biosynthesis; putrescine biosynthesis via L-ornithine pathway; putrescine from L-ornithine: step 1/1.</text>
</comment>
<evidence type="ECO:0000256" key="7">
    <source>
        <dbReference type="ARBA" id="ARBA00034138"/>
    </source>
</evidence>
<protein>
    <recommendedName>
        <fullName evidence="7">ornithine decarboxylase</fullName>
        <ecNumber evidence="7">4.1.1.17</ecNumber>
    </recommendedName>
</protein>
<dbReference type="Gene3D" id="2.40.37.10">
    <property type="entry name" value="Lyase, Ornithine Decarboxylase, Chain A, domain 1"/>
    <property type="match status" value="1"/>
</dbReference>
<evidence type="ECO:0000256" key="2">
    <source>
        <dbReference type="ARBA" id="ARBA00008872"/>
    </source>
</evidence>
<dbReference type="InterPro" id="IPR022644">
    <property type="entry name" value="De-COase2_N"/>
</dbReference>
<evidence type="ECO:0000313" key="14">
    <source>
        <dbReference type="Proteomes" id="UP000092462"/>
    </source>
</evidence>
<keyword evidence="14" id="KW-1185">Reference proteome</keyword>
<dbReference type="Proteomes" id="UP000092462">
    <property type="component" value="Unassembled WGS sequence"/>
</dbReference>
<dbReference type="EMBL" id="AJVK01034626">
    <property type="status" value="NOT_ANNOTATED_CDS"/>
    <property type="molecule type" value="Genomic_DNA"/>
</dbReference>
<dbReference type="GO" id="GO:0004586">
    <property type="term" value="F:ornithine decarboxylase activity"/>
    <property type="evidence" value="ECO:0007669"/>
    <property type="project" value="UniProtKB-EC"/>
</dbReference>
<dbReference type="InterPro" id="IPR009006">
    <property type="entry name" value="Ala_racemase/Decarboxylase_C"/>
</dbReference>
<keyword evidence="5" id="KW-0456">Lyase</keyword>
<dbReference type="VEuPathDB" id="VectorBase:PPAPM1_011297"/>
<evidence type="ECO:0000256" key="6">
    <source>
        <dbReference type="ARBA" id="ARBA00034115"/>
    </source>
</evidence>
<sequence>MKLQLENEITLFEGQFDANAIFRQKIYEEMDAGQDEALYLCNLSDVARKYNIWCQKMPRVKPFYAVKCNSDENVVRLLAKLGTGFDCASRAEINAVLKHGVTPDRIIFANPCKASSHIRHAAATNTSLMTFDSTVELEKIRLLYPDAQLVLRIRCDAKKAQCPLGDKFGCDPKLEAPLFLVTAKNLGLNVVGISFHVGSGCGDPPVFRKAIAAARELFDYAATLGYNLSLLDIGGGFPGDTGTDISVIADVVNAALEDYFPPGDDNVEIIAEPGRFFVSSAYTLGVTVHSKHEVLGPDGNITHVKYFVNEGLYGSFNCILFDHQVVTPQVLDRNPSASEEPRAPGIKCSIWGPSCDGLDKICDNLVLPQLSLGDVIVFPNMGAYTLTIATTFNGFPNPRVMYFVERQSAMDPVIM</sequence>
<comment type="catalytic activity">
    <reaction evidence="10">
        <text>L-ornithine + H(+) = putrescine + CO2</text>
        <dbReference type="Rhea" id="RHEA:22964"/>
        <dbReference type="ChEBI" id="CHEBI:15378"/>
        <dbReference type="ChEBI" id="CHEBI:16526"/>
        <dbReference type="ChEBI" id="CHEBI:46911"/>
        <dbReference type="ChEBI" id="CHEBI:326268"/>
        <dbReference type="EC" id="4.1.1.17"/>
    </reaction>
</comment>
<dbReference type="Pfam" id="PF02784">
    <property type="entry name" value="Orn_Arg_deC_N"/>
    <property type="match status" value="1"/>
</dbReference>
<evidence type="ECO:0000256" key="9">
    <source>
        <dbReference type="ARBA" id="ARBA00046672"/>
    </source>
</evidence>
<evidence type="ECO:0000256" key="3">
    <source>
        <dbReference type="ARBA" id="ARBA00022898"/>
    </source>
</evidence>
<evidence type="ECO:0000259" key="12">
    <source>
        <dbReference type="Pfam" id="PF02784"/>
    </source>
</evidence>
<dbReference type="GO" id="GO:0005737">
    <property type="term" value="C:cytoplasm"/>
    <property type="evidence" value="ECO:0007669"/>
    <property type="project" value="TreeGrafter"/>
</dbReference>
<evidence type="ECO:0000256" key="11">
    <source>
        <dbReference type="PIRSR" id="PIRSR600183-50"/>
    </source>
</evidence>
<dbReference type="PANTHER" id="PTHR11482">
    <property type="entry name" value="ARGININE/DIAMINOPIMELATE/ORNITHINE DECARBOXYLASE"/>
    <property type="match status" value="1"/>
</dbReference>
<evidence type="ECO:0000256" key="1">
    <source>
        <dbReference type="ARBA" id="ARBA00001933"/>
    </source>
</evidence>
<dbReference type="RefSeq" id="XP_055705654.1">
    <property type="nucleotide sequence ID" value="XM_055849679.1"/>
</dbReference>
<reference evidence="13" key="1">
    <citation type="submission" date="2022-08" db="UniProtKB">
        <authorList>
            <consortium name="EnsemblMetazoa"/>
        </authorList>
    </citation>
    <scope>IDENTIFICATION</scope>
    <source>
        <strain evidence="13">Israel</strain>
    </source>
</reference>
<dbReference type="EnsemblMetazoa" id="PPAI008144-RA">
    <property type="protein sequence ID" value="PPAI008144-PA"/>
    <property type="gene ID" value="PPAI008144"/>
</dbReference>
<dbReference type="InterPro" id="IPR029066">
    <property type="entry name" value="PLP-binding_barrel"/>
</dbReference>
<organism evidence="13 14">
    <name type="scientific">Phlebotomus papatasi</name>
    <name type="common">Sandfly</name>
    <dbReference type="NCBI Taxonomy" id="29031"/>
    <lineage>
        <taxon>Eukaryota</taxon>
        <taxon>Metazoa</taxon>
        <taxon>Ecdysozoa</taxon>
        <taxon>Arthropoda</taxon>
        <taxon>Hexapoda</taxon>
        <taxon>Insecta</taxon>
        <taxon>Pterygota</taxon>
        <taxon>Neoptera</taxon>
        <taxon>Endopterygota</taxon>
        <taxon>Diptera</taxon>
        <taxon>Nematocera</taxon>
        <taxon>Psychodoidea</taxon>
        <taxon>Psychodidae</taxon>
        <taxon>Phlebotomus</taxon>
        <taxon>Phlebotomus</taxon>
    </lineage>
</organism>
<dbReference type="Gene3D" id="3.20.20.10">
    <property type="entry name" value="Alanine racemase"/>
    <property type="match status" value="1"/>
</dbReference>
<dbReference type="CDD" id="cd00622">
    <property type="entry name" value="PLPDE_III_ODC"/>
    <property type="match status" value="1"/>
</dbReference>
<dbReference type="KEGG" id="ppap:129803231"/>
<keyword evidence="4" id="KW-0620">Polyamine biosynthesis</keyword>
<dbReference type="GeneID" id="129803231"/>
<dbReference type="OrthoDB" id="5034579at2759"/>
<feature type="modified residue" description="N6-(pyridoxal phosphate)lysine" evidence="11">
    <location>
        <position position="67"/>
    </location>
</feature>
<evidence type="ECO:0000256" key="8">
    <source>
        <dbReference type="ARBA" id="ARBA00037173"/>
    </source>
</evidence>
<dbReference type="EMBL" id="AJVK01034627">
    <property type="status" value="NOT_ANNOTATED_CDS"/>
    <property type="molecule type" value="Genomic_DNA"/>
</dbReference>
<keyword evidence="3 11" id="KW-0663">Pyridoxal phosphate</keyword>
<dbReference type="InterPro" id="IPR000183">
    <property type="entry name" value="Orn/DAP/Arg_de-COase"/>
</dbReference>
<dbReference type="FunFam" id="3.20.20.10:FF:000005">
    <property type="entry name" value="Ornithine decarboxylase"/>
    <property type="match status" value="1"/>
</dbReference>
<dbReference type="InterPro" id="IPR002433">
    <property type="entry name" value="Orn_de-COase"/>
</dbReference>
<feature type="active site" description="Proton donor" evidence="11">
    <location>
        <position position="355"/>
    </location>
</feature>
<dbReference type="SUPFAM" id="SSF51419">
    <property type="entry name" value="PLP-binding barrel"/>
    <property type="match status" value="1"/>
</dbReference>
<evidence type="ECO:0000256" key="5">
    <source>
        <dbReference type="ARBA" id="ARBA00023239"/>
    </source>
</evidence>
<comment type="cofactor">
    <cofactor evidence="1 11">
        <name>pyridoxal 5'-phosphate</name>
        <dbReference type="ChEBI" id="CHEBI:597326"/>
    </cofactor>
</comment>
<dbReference type="PANTHER" id="PTHR11482:SF6">
    <property type="entry name" value="ORNITHINE DECARBOXYLASE 1-RELATED"/>
    <property type="match status" value="1"/>
</dbReference>
<evidence type="ECO:0000256" key="4">
    <source>
        <dbReference type="ARBA" id="ARBA00023115"/>
    </source>
</evidence>
<dbReference type="AlphaFoldDB" id="A0A1B0DJ07"/>
<dbReference type="PROSITE" id="PS00879">
    <property type="entry name" value="ODR_DC_2_2"/>
    <property type="match status" value="1"/>
</dbReference>
<comment type="function">
    <text evidence="8">Catalyzes the first and rate-limiting step of polyamine biosynthesis that converts ornithine into putrescine, which is the precursor for the polyamines, spermidine and spermine. Polyamines are essential for cell proliferation and are implicated in cellular processes, ranging from DNA replication to apoptosis.</text>
</comment>
<dbReference type="PROSITE" id="PS00878">
    <property type="entry name" value="ODR_DC_2_1"/>
    <property type="match status" value="1"/>
</dbReference>
<dbReference type="GO" id="GO:0033387">
    <property type="term" value="P:putrescine biosynthetic process from arginine, via ornithine"/>
    <property type="evidence" value="ECO:0007669"/>
    <property type="project" value="TreeGrafter"/>
</dbReference>
<name>A0A1B0DJ07_PHLPP</name>
<dbReference type="InterPro" id="IPR022653">
    <property type="entry name" value="De-COase2_pyr-phos_BS"/>
</dbReference>
<dbReference type="EC" id="4.1.1.17" evidence="7"/>
<dbReference type="PRINTS" id="PR01182">
    <property type="entry name" value="ORNDCRBXLASE"/>
</dbReference>
<proteinExistence type="inferred from homology"/>
<evidence type="ECO:0000256" key="10">
    <source>
        <dbReference type="ARBA" id="ARBA00049127"/>
    </source>
</evidence>
<dbReference type="SUPFAM" id="SSF50621">
    <property type="entry name" value="Alanine racemase C-terminal domain-like"/>
    <property type="match status" value="1"/>
</dbReference>
<comment type="similarity">
    <text evidence="2">Belongs to the Orn/Lys/Arg decarboxylase class-II family.</text>
</comment>
<accession>A0A1B0DJ07</accession>
<dbReference type="VEuPathDB" id="VectorBase:PPAI008144"/>
<dbReference type="InterPro" id="IPR022657">
    <property type="entry name" value="De-COase2_CS"/>
</dbReference>
<feature type="domain" description="Orn/DAP/Arg decarboxylase 2 N-terminal" evidence="12">
    <location>
        <begin position="44"/>
        <end position="279"/>
    </location>
</feature>
<dbReference type="PRINTS" id="PR01179">
    <property type="entry name" value="ODADCRBXLASE"/>
</dbReference>
<evidence type="ECO:0000313" key="13">
    <source>
        <dbReference type="EnsemblMetazoa" id="PPAI008144-PA"/>
    </source>
</evidence>
<comment type="subunit">
    <text evidence="9">Homodimer. Only the dimer is catalytically active, as the active sites are constructed of residues from both monomers.</text>
</comment>